<protein>
    <submittedName>
        <fullName evidence="2">Uncharacterized protein</fullName>
    </submittedName>
</protein>
<dbReference type="AlphaFoldDB" id="A0A2H3E046"/>
<sequence length="52" mass="5807">MARPFVDNCRGVDNAFVHSVPSDVDVSLPMYVVVSYLLLCLLHASFMIYIGM</sequence>
<evidence type="ECO:0000313" key="2">
    <source>
        <dbReference type="EMBL" id="PBK93076.1"/>
    </source>
</evidence>
<organism evidence="2 3">
    <name type="scientific">Armillaria gallica</name>
    <name type="common">Bulbous honey fungus</name>
    <name type="synonym">Armillaria bulbosa</name>
    <dbReference type="NCBI Taxonomy" id="47427"/>
    <lineage>
        <taxon>Eukaryota</taxon>
        <taxon>Fungi</taxon>
        <taxon>Dikarya</taxon>
        <taxon>Basidiomycota</taxon>
        <taxon>Agaricomycotina</taxon>
        <taxon>Agaricomycetes</taxon>
        <taxon>Agaricomycetidae</taxon>
        <taxon>Agaricales</taxon>
        <taxon>Marasmiineae</taxon>
        <taxon>Physalacriaceae</taxon>
        <taxon>Armillaria</taxon>
    </lineage>
</organism>
<keyword evidence="1" id="KW-0812">Transmembrane</keyword>
<evidence type="ECO:0000313" key="3">
    <source>
        <dbReference type="Proteomes" id="UP000217790"/>
    </source>
</evidence>
<dbReference type="InParanoid" id="A0A2H3E046"/>
<evidence type="ECO:0000256" key="1">
    <source>
        <dbReference type="SAM" id="Phobius"/>
    </source>
</evidence>
<keyword evidence="3" id="KW-1185">Reference proteome</keyword>
<dbReference type="EMBL" id="KZ293657">
    <property type="protein sequence ID" value="PBK93076.1"/>
    <property type="molecule type" value="Genomic_DNA"/>
</dbReference>
<feature type="transmembrane region" description="Helical" evidence="1">
    <location>
        <begin position="28"/>
        <end position="50"/>
    </location>
</feature>
<name>A0A2H3E046_ARMGA</name>
<proteinExistence type="predicted"/>
<keyword evidence="1" id="KW-1133">Transmembrane helix</keyword>
<keyword evidence="1" id="KW-0472">Membrane</keyword>
<dbReference type="Proteomes" id="UP000217790">
    <property type="component" value="Unassembled WGS sequence"/>
</dbReference>
<accession>A0A2H3E046</accession>
<gene>
    <name evidence="2" type="ORF">ARMGADRAFT_1012752</name>
</gene>
<reference evidence="3" key="1">
    <citation type="journal article" date="2017" name="Nat. Ecol. Evol.">
        <title>Genome expansion and lineage-specific genetic innovations in the forest pathogenic fungi Armillaria.</title>
        <authorList>
            <person name="Sipos G."/>
            <person name="Prasanna A.N."/>
            <person name="Walter M.C."/>
            <person name="O'Connor E."/>
            <person name="Balint B."/>
            <person name="Krizsan K."/>
            <person name="Kiss B."/>
            <person name="Hess J."/>
            <person name="Varga T."/>
            <person name="Slot J."/>
            <person name="Riley R."/>
            <person name="Boka B."/>
            <person name="Rigling D."/>
            <person name="Barry K."/>
            <person name="Lee J."/>
            <person name="Mihaltcheva S."/>
            <person name="LaButti K."/>
            <person name="Lipzen A."/>
            <person name="Waldron R."/>
            <person name="Moloney N.M."/>
            <person name="Sperisen C."/>
            <person name="Kredics L."/>
            <person name="Vagvoelgyi C."/>
            <person name="Patrignani A."/>
            <person name="Fitzpatrick D."/>
            <person name="Nagy I."/>
            <person name="Doyle S."/>
            <person name="Anderson J.B."/>
            <person name="Grigoriev I.V."/>
            <person name="Gueldener U."/>
            <person name="Muensterkoetter M."/>
            <person name="Nagy L.G."/>
        </authorList>
    </citation>
    <scope>NUCLEOTIDE SEQUENCE [LARGE SCALE GENOMIC DNA]</scope>
    <source>
        <strain evidence="3">Ar21-2</strain>
    </source>
</reference>